<keyword evidence="5" id="KW-1185">Reference proteome</keyword>
<dbReference type="CDD" id="cd04301">
    <property type="entry name" value="NAT_SF"/>
    <property type="match status" value="2"/>
</dbReference>
<comment type="caution">
    <text evidence="4">The sequence shown here is derived from an EMBL/GenBank/DDBJ whole genome shotgun (WGS) entry which is preliminary data.</text>
</comment>
<dbReference type="PANTHER" id="PTHR43420">
    <property type="entry name" value="ACETYLTRANSFERASE"/>
    <property type="match status" value="1"/>
</dbReference>
<dbReference type="Proteomes" id="UP000717696">
    <property type="component" value="Unassembled WGS sequence"/>
</dbReference>
<organism evidence="4 5">
    <name type="scientific">Dactylonectria estremocensis</name>
    <dbReference type="NCBI Taxonomy" id="1079267"/>
    <lineage>
        <taxon>Eukaryota</taxon>
        <taxon>Fungi</taxon>
        <taxon>Dikarya</taxon>
        <taxon>Ascomycota</taxon>
        <taxon>Pezizomycotina</taxon>
        <taxon>Sordariomycetes</taxon>
        <taxon>Hypocreomycetidae</taxon>
        <taxon>Hypocreales</taxon>
        <taxon>Nectriaceae</taxon>
        <taxon>Dactylonectria</taxon>
    </lineage>
</organism>
<dbReference type="InterPro" id="IPR000182">
    <property type="entry name" value="GNAT_dom"/>
</dbReference>
<evidence type="ECO:0000259" key="3">
    <source>
        <dbReference type="PROSITE" id="PS51186"/>
    </source>
</evidence>
<name>A0A9P9IPC3_9HYPO</name>
<evidence type="ECO:0000256" key="2">
    <source>
        <dbReference type="ARBA" id="ARBA00023315"/>
    </source>
</evidence>
<evidence type="ECO:0000313" key="4">
    <source>
        <dbReference type="EMBL" id="KAH7128042.1"/>
    </source>
</evidence>
<dbReference type="GO" id="GO:0016747">
    <property type="term" value="F:acyltransferase activity, transferring groups other than amino-acyl groups"/>
    <property type="evidence" value="ECO:0007669"/>
    <property type="project" value="InterPro"/>
</dbReference>
<keyword evidence="1" id="KW-0808">Transferase</keyword>
<dbReference type="OrthoDB" id="9975416at2759"/>
<keyword evidence="2" id="KW-0012">Acyltransferase</keyword>
<dbReference type="SUPFAM" id="SSF55729">
    <property type="entry name" value="Acyl-CoA N-acyltransferases (Nat)"/>
    <property type="match status" value="2"/>
</dbReference>
<dbReference type="Pfam" id="PF00583">
    <property type="entry name" value="Acetyltransf_1"/>
    <property type="match status" value="1"/>
</dbReference>
<dbReference type="EMBL" id="JAGMUU010000022">
    <property type="protein sequence ID" value="KAH7128042.1"/>
    <property type="molecule type" value="Genomic_DNA"/>
</dbReference>
<dbReference type="AlphaFoldDB" id="A0A9P9IPC3"/>
<dbReference type="InterPro" id="IPR050680">
    <property type="entry name" value="YpeA/RimI_acetyltransf"/>
</dbReference>
<evidence type="ECO:0000256" key="1">
    <source>
        <dbReference type="ARBA" id="ARBA00022679"/>
    </source>
</evidence>
<sequence length="288" mass="32608">MESRPGNSVSPSQLAAVINTAFTNYIGSEVKFTEETIILFCKGYFVSLELSHVFFPTPDSDEPVAFGLIAIRDDKPKESRLAAMGVVPSYHGKGAGSQVMEMIISAERKRGVRILELECIRQNERALRLYKRMGFSIVQELFGWEKDLTGVKEPSSEAVLEDCPYEELEKQIRTHAAPDLPWQAWGLSLLGSTKRIFRLGHAYCATSHPDKEEDITVSVTSLFVEPEWRRQGEARRLMEAMMAKFPGKKWLARPIFPKEPADRLAAHFGFTPLDLSQYQMRLHLVNES</sequence>
<dbReference type="PANTHER" id="PTHR43420:SF47">
    <property type="entry name" value="N-ACETYLTRANSFERASE DOMAIN-CONTAINING PROTEIN"/>
    <property type="match status" value="1"/>
</dbReference>
<protein>
    <submittedName>
        <fullName evidence="4">Acetyltransferase, gnat family</fullName>
    </submittedName>
</protein>
<reference evidence="4" key="1">
    <citation type="journal article" date="2021" name="Nat. Commun.">
        <title>Genetic determinants of endophytism in the Arabidopsis root mycobiome.</title>
        <authorList>
            <person name="Mesny F."/>
            <person name="Miyauchi S."/>
            <person name="Thiergart T."/>
            <person name="Pickel B."/>
            <person name="Atanasova L."/>
            <person name="Karlsson M."/>
            <person name="Huettel B."/>
            <person name="Barry K.W."/>
            <person name="Haridas S."/>
            <person name="Chen C."/>
            <person name="Bauer D."/>
            <person name="Andreopoulos W."/>
            <person name="Pangilinan J."/>
            <person name="LaButti K."/>
            <person name="Riley R."/>
            <person name="Lipzen A."/>
            <person name="Clum A."/>
            <person name="Drula E."/>
            <person name="Henrissat B."/>
            <person name="Kohler A."/>
            <person name="Grigoriev I.V."/>
            <person name="Martin F.M."/>
            <person name="Hacquard S."/>
        </authorList>
    </citation>
    <scope>NUCLEOTIDE SEQUENCE</scope>
    <source>
        <strain evidence="4">MPI-CAGE-AT-0021</strain>
    </source>
</reference>
<proteinExistence type="predicted"/>
<accession>A0A9P9IPC3</accession>
<dbReference type="PROSITE" id="PS51186">
    <property type="entry name" value="GNAT"/>
    <property type="match status" value="1"/>
</dbReference>
<gene>
    <name evidence="4" type="ORF">B0J13DRAFT_143232</name>
</gene>
<dbReference type="InterPro" id="IPR016181">
    <property type="entry name" value="Acyl_CoA_acyltransferase"/>
</dbReference>
<feature type="domain" description="N-acetyltransferase" evidence="3">
    <location>
        <begin position="1"/>
        <end position="166"/>
    </location>
</feature>
<evidence type="ECO:0000313" key="5">
    <source>
        <dbReference type="Proteomes" id="UP000717696"/>
    </source>
</evidence>
<dbReference type="Gene3D" id="3.40.630.30">
    <property type="match status" value="2"/>
</dbReference>